<accession>A0AAE9YJQ9</accession>
<dbReference type="Proteomes" id="UP001217333">
    <property type="component" value="Segment"/>
</dbReference>
<dbReference type="RefSeq" id="YP_012772534.1">
    <property type="nucleotide sequence ID" value="NC_111398.1"/>
</dbReference>
<feature type="compositionally biased region" description="Pro residues" evidence="1">
    <location>
        <begin position="65"/>
        <end position="74"/>
    </location>
</feature>
<feature type="region of interest" description="Disordered" evidence="1">
    <location>
        <begin position="47"/>
        <end position="85"/>
    </location>
</feature>
<dbReference type="EMBL" id="OQ362005">
    <property type="protein sequence ID" value="WCX68787.1"/>
    <property type="molecule type" value="Genomic_DNA"/>
</dbReference>
<protein>
    <submittedName>
        <fullName evidence="2">Uncharacterized protein</fullName>
    </submittedName>
</protein>
<evidence type="ECO:0000313" key="2">
    <source>
        <dbReference type="EMBL" id="WCX68787.1"/>
    </source>
</evidence>
<keyword evidence="3" id="KW-1185">Reference proteome</keyword>
<sequence>MGLFKKKVYLTQSQERRFLTLSQYYHLPFDHFVNRALEQFLDKELKAIRPEPPRAPNDPQKGHPRIPPMPPIPPESRTIIEGGKK</sequence>
<name>A0AAE9YJQ9_9CAUD</name>
<reference evidence="2" key="1">
    <citation type="submission" date="2023-01" db="EMBL/GenBank/DDBJ databases">
        <authorList>
            <person name="Bringhurst R.M."/>
            <person name="Homer T.E."/>
        </authorList>
    </citation>
    <scope>NUCLEOTIDE SEQUENCE</scope>
</reference>
<proteinExistence type="predicted"/>
<evidence type="ECO:0000256" key="1">
    <source>
        <dbReference type="SAM" id="MobiDB-lite"/>
    </source>
</evidence>
<organism evidence="2 3">
    <name type="scientific">Salmonella phage GSW6</name>
    <dbReference type="NCBI Taxonomy" id="3025422"/>
    <lineage>
        <taxon>Viruses</taxon>
        <taxon>Duplodnaviria</taxon>
        <taxon>Heunggongvirae</taxon>
        <taxon>Uroviricota</taxon>
        <taxon>Caudoviricetes</taxon>
        <taxon>Demerecviridae</taxon>
        <taxon>Markadamsvirinae</taxon>
        <taxon>Epseptimavirus</taxon>
        <taxon>Epseptimavirus GSW6</taxon>
    </lineage>
</organism>
<evidence type="ECO:0000313" key="3">
    <source>
        <dbReference type="Proteomes" id="UP001217333"/>
    </source>
</evidence>